<comment type="cofactor">
    <cofactor evidence="2">
        <name>Mg(2+)</name>
        <dbReference type="ChEBI" id="CHEBI:18420"/>
    </cofactor>
</comment>
<proteinExistence type="inferred from homology"/>
<dbReference type="SMART" id="SM01329">
    <property type="entry name" value="Iso_dh"/>
    <property type="match status" value="1"/>
</dbReference>
<dbReference type="GO" id="GO:0006099">
    <property type="term" value="P:tricarboxylic acid cycle"/>
    <property type="evidence" value="ECO:0007669"/>
    <property type="project" value="UniProtKB-KW"/>
</dbReference>
<evidence type="ECO:0000256" key="12">
    <source>
        <dbReference type="ARBA" id="ARBA00023002"/>
    </source>
</evidence>
<dbReference type="Proteomes" id="UP000000379">
    <property type="component" value="Chromosome"/>
</dbReference>
<sequence>MVQKLSEAPAAGTKTAITVAYGDGIGPEIMTATLRILEAAGAQIEPHVIEIGERVYARGHTAGIEPSAWDSLRSTKVFLKAPITTPQGGGFKSLNVTIRKGLGLYANVRPCRSYSPFVATKHPVMDVVIVRENEEDLYAGIEHRQTDEVYQCLKLISRPGTEKVVRYAFEYAKANGRKKVTCFTKDNIMKLTDGLFHKVFEEVAADYPDIENEHWIVDIGAAKLADTPEAFDVVVLPNLYGDILSDVAAQIAGSVGLAGSANIGEHGAMFEAIHGSAPRRAGQDVANPSGLLLGAVMMLVHIGQGDVAERVHNAWLRTLEDGVHTYDIFKEGVSRERVGTSAFADAVIARLGEVPERLERVSYAAREPFALPQPAARPEAEKRLVGVDVFVAWRDAERNPEVLAERLRSAAGEVPLAMITNRGVKVWPEGLPETFCTDHWRCRFLVPEGQTLTHQTVASLLGRLADEGLDFIKTEHLYTFDGEPGYSLGQGQ</sequence>
<comment type="function">
    <text evidence="18">Catalyzes the oxidative decarboxylation of isocitrate to 2-oxoglutarate and carbon dioxide with the concomitant reduction of NADP(+).</text>
</comment>
<dbReference type="InterPro" id="IPR046997">
    <property type="entry name" value="Isocitrate_DH_TT1725_C_sf"/>
</dbReference>
<dbReference type="GO" id="GO:0051287">
    <property type="term" value="F:NAD binding"/>
    <property type="evidence" value="ECO:0007669"/>
    <property type="project" value="InterPro"/>
</dbReference>
<evidence type="ECO:0000256" key="3">
    <source>
        <dbReference type="ARBA" id="ARBA00007769"/>
    </source>
</evidence>
<keyword evidence="21" id="KW-1185">Reference proteome</keyword>
<dbReference type="InterPro" id="IPR024084">
    <property type="entry name" value="IsoPropMal-DH-like_dom"/>
</dbReference>
<dbReference type="Gene3D" id="3.40.718.10">
    <property type="entry name" value="Isopropylmalate Dehydrogenase"/>
    <property type="match status" value="1"/>
</dbReference>
<evidence type="ECO:0000259" key="19">
    <source>
        <dbReference type="SMART" id="SM01329"/>
    </source>
</evidence>
<dbReference type="PANTHER" id="PTHR11835:SF43">
    <property type="entry name" value="ISOPROPYLMALATE DEHYDROGENASE-LIKE DOMAIN-CONTAINING PROTEIN"/>
    <property type="match status" value="1"/>
</dbReference>
<keyword evidence="13" id="KW-0464">Manganese</keyword>
<name>D7CYB3_TRURR</name>
<accession>D7CYB3</accession>
<evidence type="ECO:0000256" key="2">
    <source>
        <dbReference type="ARBA" id="ARBA00001946"/>
    </source>
</evidence>
<evidence type="ECO:0000313" key="20">
    <source>
        <dbReference type="EMBL" id="ADI14752.1"/>
    </source>
</evidence>
<keyword evidence="10" id="KW-0460">Magnesium</keyword>
<evidence type="ECO:0000256" key="11">
    <source>
        <dbReference type="ARBA" id="ARBA00022857"/>
    </source>
</evidence>
<dbReference type="InterPro" id="IPR019818">
    <property type="entry name" value="IsoCit/isopropylmalate_DH_CS"/>
</dbReference>
<comment type="cofactor">
    <cofactor evidence="1">
        <name>Mn(2+)</name>
        <dbReference type="ChEBI" id="CHEBI:29035"/>
    </cofactor>
</comment>
<reference evidence="20 21" key="2">
    <citation type="journal article" date="2011" name="Stand. Genomic Sci.">
        <title>Complete genome sequence of Truepera radiovictrix type strain (RQ-24).</title>
        <authorList>
            <person name="Ivanova N."/>
            <person name="Rohde C."/>
            <person name="Munk C."/>
            <person name="Nolan M."/>
            <person name="Lucas S."/>
            <person name="Del Rio T.G."/>
            <person name="Tice H."/>
            <person name="Deshpande S."/>
            <person name="Cheng J.F."/>
            <person name="Tapia R."/>
            <person name="Han C."/>
            <person name="Goodwin L."/>
            <person name="Pitluck S."/>
            <person name="Liolios K."/>
            <person name="Mavromatis K."/>
            <person name="Mikhailova N."/>
            <person name="Pati A."/>
            <person name="Chen A."/>
            <person name="Palaniappan K."/>
            <person name="Land M."/>
            <person name="Hauser L."/>
            <person name="Chang Y.J."/>
            <person name="Jeffries C.D."/>
            <person name="Brambilla E."/>
            <person name="Rohde M."/>
            <person name="Goker M."/>
            <person name="Tindall B.J."/>
            <person name="Woyke T."/>
            <person name="Bristow J."/>
            <person name="Eisen J.A."/>
            <person name="Markowitz V."/>
            <person name="Hugenholtz P."/>
            <person name="Kyrpides N.C."/>
            <person name="Klenk H.P."/>
            <person name="Lapidus A."/>
        </authorList>
    </citation>
    <scope>NUCLEOTIDE SEQUENCE [LARGE SCALE GENOMIC DNA]</scope>
    <source>
        <strain evidence="21">DSM 17093 / CIP 108686 / LMG 22925 / RQ-24</strain>
    </source>
</reference>
<dbReference type="HOGENOM" id="CLU_031953_1_0_0"/>
<dbReference type="FunFam" id="3.40.718.10:FF:000020">
    <property type="entry name" value="Isocitrate dehydrogenase"/>
    <property type="match status" value="1"/>
</dbReference>
<evidence type="ECO:0000256" key="5">
    <source>
        <dbReference type="ARBA" id="ARBA00013013"/>
    </source>
</evidence>
<dbReference type="PROSITE" id="PS00470">
    <property type="entry name" value="IDH_IMDH"/>
    <property type="match status" value="1"/>
</dbReference>
<evidence type="ECO:0000256" key="4">
    <source>
        <dbReference type="ARBA" id="ARBA00011738"/>
    </source>
</evidence>
<dbReference type="Gene3D" id="3.30.70.1570">
    <property type="match status" value="1"/>
</dbReference>
<gene>
    <name evidence="20" type="ordered locus">Trad_1633</name>
</gene>
<evidence type="ECO:0000256" key="1">
    <source>
        <dbReference type="ARBA" id="ARBA00001936"/>
    </source>
</evidence>
<keyword evidence="12 20" id="KW-0560">Oxidoreductase</keyword>
<evidence type="ECO:0000256" key="17">
    <source>
        <dbReference type="ARBA" id="ARBA00031098"/>
    </source>
</evidence>
<dbReference type="GO" id="GO:0004450">
    <property type="term" value="F:isocitrate dehydrogenase (NADP+) activity"/>
    <property type="evidence" value="ECO:0007669"/>
    <property type="project" value="UniProtKB-EC"/>
</dbReference>
<dbReference type="Pfam" id="PF18324">
    <property type="entry name" value="Isocitrate_DH_C_bact"/>
    <property type="match status" value="1"/>
</dbReference>
<dbReference type="PANTHER" id="PTHR11835">
    <property type="entry name" value="DECARBOXYLATING DEHYDROGENASES-ISOCITRATE, ISOPROPYLMALATE, TARTRATE"/>
    <property type="match status" value="1"/>
</dbReference>
<dbReference type="InterPro" id="IPR014273">
    <property type="entry name" value="Isocitrate_DH_bac-typ"/>
</dbReference>
<dbReference type="AlphaFoldDB" id="D7CYB3"/>
<organism evidence="20 21">
    <name type="scientific">Truepera radiovictrix (strain DSM 17093 / CIP 108686 / LMG 22925 / RQ-24)</name>
    <dbReference type="NCBI Taxonomy" id="649638"/>
    <lineage>
        <taxon>Bacteria</taxon>
        <taxon>Thermotogati</taxon>
        <taxon>Deinococcota</taxon>
        <taxon>Deinococci</taxon>
        <taxon>Trueperales</taxon>
        <taxon>Trueperaceae</taxon>
        <taxon>Truepera</taxon>
    </lineage>
</organism>
<dbReference type="Pfam" id="PF00180">
    <property type="entry name" value="Iso_dh"/>
    <property type="match status" value="1"/>
</dbReference>
<keyword evidence="8" id="KW-0816">Tricarboxylic acid cycle</keyword>
<reference evidence="21" key="1">
    <citation type="submission" date="2010-05" db="EMBL/GenBank/DDBJ databases">
        <title>The complete genome of Truepera radiovictris DSM 17093.</title>
        <authorList>
            <consortium name="US DOE Joint Genome Institute (JGI-PGF)"/>
            <person name="Lucas S."/>
            <person name="Copeland A."/>
            <person name="Lapidus A."/>
            <person name="Glavina del Rio T."/>
            <person name="Dalin E."/>
            <person name="Tice H."/>
            <person name="Bruce D."/>
            <person name="Goodwin L."/>
            <person name="Pitluck S."/>
            <person name="Kyrpides N."/>
            <person name="Mavromatis K."/>
            <person name="Ovchinnikova G."/>
            <person name="Munk A.C."/>
            <person name="Detter J.C."/>
            <person name="Han C."/>
            <person name="Tapia R."/>
            <person name="Land M."/>
            <person name="Hauser L."/>
            <person name="Markowitz V."/>
            <person name="Cheng J.-F."/>
            <person name="Hugenholtz P."/>
            <person name="Woyke T."/>
            <person name="Wu D."/>
            <person name="Tindall B."/>
            <person name="Pomrenke H.G."/>
            <person name="Brambilla E."/>
            <person name="Klenk H.-P."/>
            <person name="Eisen J.A."/>
        </authorList>
    </citation>
    <scope>NUCLEOTIDE SEQUENCE [LARGE SCALE GENOMIC DNA]</scope>
    <source>
        <strain evidence="21">DSM 17093 / CIP 108686 / LMG 22925 / RQ-24</strain>
    </source>
</reference>
<feature type="domain" description="Isopropylmalate dehydrogenase-like" evidence="19">
    <location>
        <begin position="16"/>
        <end position="347"/>
    </location>
</feature>
<dbReference type="GO" id="GO:0006097">
    <property type="term" value="P:glyoxylate cycle"/>
    <property type="evidence" value="ECO:0007669"/>
    <property type="project" value="UniProtKB-KW"/>
</dbReference>
<dbReference type="NCBIfam" id="TIGR02924">
    <property type="entry name" value="ICDH_alpha"/>
    <property type="match status" value="1"/>
</dbReference>
<evidence type="ECO:0000256" key="6">
    <source>
        <dbReference type="ARBA" id="ARBA00019562"/>
    </source>
</evidence>
<dbReference type="SUPFAM" id="SSF53659">
    <property type="entry name" value="Isocitrate/Isopropylmalate dehydrogenase-like"/>
    <property type="match status" value="1"/>
</dbReference>
<dbReference type="KEGG" id="tra:Trad_1633"/>
<evidence type="ECO:0000256" key="16">
    <source>
        <dbReference type="ARBA" id="ARBA00029990"/>
    </source>
</evidence>
<dbReference type="GO" id="GO:0006102">
    <property type="term" value="P:isocitrate metabolic process"/>
    <property type="evidence" value="ECO:0007669"/>
    <property type="project" value="TreeGrafter"/>
</dbReference>
<dbReference type="EC" id="1.1.1.42" evidence="5"/>
<keyword evidence="9" id="KW-0479">Metal-binding</keyword>
<dbReference type="NCBIfam" id="NF006673">
    <property type="entry name" value="PRK09222.1"/>
    <property type="match status" value="1"/>
</dbReference>
<evidence type="ECO:0000256" key="8">
    <source>
        <dbReference type="ARBA" id="ARBA00022532"/>
    </source>
</evidence>
<dbReference type="EMBL" id="CP002049">
    <property type="protein sequence ID" value="ADI14752.1"/>
    <property type="molecule type" value="Genomic_DNA"/>
</dbReference>
<keyword evidence="7" id="KW-0329">Glyoxylate bypass</keyword>
<protein>
    <recommendedName>
        <fullName evidence="6">Isocitrate dehydrogenase [NADP]</fullName>
        <ecNumber evidence="5">1.1.1.42</ecNumber>
    </recommendedName>
    <alternativeName>
        <fullName evidence="15">IDP</fullName>
    </alternativeName>
    <alternativeName>
        <fullName evidence="16">NADP(+)-specific ICDH</fullName>
    </alternativeName>
    <alternativeName>
        <fullName evidence="17">Oxalosuccinate decarboxylase</fullName>
    </alternativeName>
</protein>
<evidence type="ECO:0000256" key="18">
    <source>
        <dbReference type="ARBA" id="ARBA00046127"/>
    </source>
</evidence>
<evidence type="ECO:0000256" key="14">
    <source>
        <dbReference type="ARBA" id="ARBA00023554"/>
    </source>
</evidence>
<comment type="similarity">
    <text evidence="3">Belongs to the isocitrate and isopropylmalate dehydrogenases family.</text>
</comment>
<evidence type="ECO:0000256" key="10">
    <source>
        <dbReference type="ARBA" id="ARBA00022842"/>
    </source>
</evidence>
<dbReference type="GO" id="GO:0000287">
    <property type="term" value="F:magnesium ion binding"/>
    <property type="evidence" value="ECO:0007669"/>
    <property type="project" value="InterPro"/>
</dbReference>
<comment type="subunit">
    <text evidence="4">Homodimer.</text>
</comment>
<dbReference type="GO" id="GO:0004449">
    <property type="term" value="F:isocitrate dehydrogenase (NAD+) activity"/>
    <property type="evidence" value="ECO:0007669"/>
    <property type="project" value="TreeGrafter"/>
</dbReference>
<dbReference type="STRING" id="649638.Trad_1633"/>
<keyword evidence="11" id="KW-0521">NADP</keyword>
<dbReference type="eggNOG" id="COG0473">
    <property type="taxonomic scope" value="Bacteria"/>
</dbReference>
<comment type="catalytic activity">
    <reaction evidence="14">
        <text>D-threo-isocitrate + NADP(+) = 2-oxoglutarate + CO2 + NADPH</text>
        <dbReference type="Rhea" id="RHEA:19629"/>
        <dbReference type="ChEBI" id="CHEBI:15562"/>
        <dbReference type="ChEBI" id="CHEBI:16526"/>
        <dbReference type="ChEBI" id="CHEBI:16810"/>
        <dbReference type="ChEBI" id="CHEBI:57783"/>
        <dbReference type="ChEBI" id="CHEBI:58349"/>
        <dbReference type="EC" id="1.1.1.42"/>
    </reaction>
</comment>
<dbReference type="InterPro" id="IPR040978">
    <property type="entry name" value="Isocitrate_DH_TT1725_C"/>
</dbReference>
<evidence type="ECO:0000256" key="15">
    <source>
        <dbReference type="ARBA" id="ARBA00029765"/>
    </source>
</evidence>
<evidence type="ECO:0000256" key="9">
    <source>
        <dbReference type="ARBA" id="ARBA00022723"/>
    </source>
</evidence>
<evidence type="ECO:0000256" key="7">
    <source>
        <dbReference type="ARBA" id="ARBA00022435"/>
    </source>
</evidence>
<evidence type="ECO:0000313" key="21">
    <source>
        <dbReference type="Proteomes" id="UP000000379"/>
    </source>
</evidence>
<evidence type="ECO:0000256" key="13">
    <source>
        <dbReference type="ARBA" id="ARBA00023211"/>
    </source>
</evidence>